<evidence type="ECO:0000256" key="7">
    <source>
        <dbReference type="ARBA" id="ARBA00023157"/>
    </source>
</evidence>
<feature type="chain" id="PRO_5026999101" evidence="9">
    <location>
        <begin position="22"/>
        <end position="191"/>
    </location>
</feature>
<keyword evidence="10" id="KW-1185">Reference proteome</keyword>
<name>A0A6J3B644_VICPA</name>
<evidence type="ECO:0000256" key="2">
    <source>
        <dbReference type="ARBA" id="ARBA00005320"/>
    </source>
</evidence>
<proteinExistence type="inferred from homology"/>
<evidence type="ECO:0000313" key="11">
    <source>
        <dbReference type="RefSeq" id="XP_031542515.1"/>
    </source>
</evidence>
<dbReference type="Proteomes" id="UP001652581">
    <property type="component" value="Chromosome 17"/>
</dbReference>
<keyword evidence="5 9" id="KW-0732">Signal</keyword>
<keyword evidence="6" id="KW-0044">Antibiotic</keyword>
<dbReference type="SUPFAM" id="SSF54403">
    <property type="entry name" value="Cystatin/monellin"/>
    <property type="match status" value="1"/>
</dbReference>
<evidence type="ECO:0000256" key="3">
    <source>
        <dbReference type="ARBA" id="ARBA00022525"/>
    </source>
</evidence>
<accession>A0A6J3B644</accession>
<evidence type="ECO:0000256" key="8">
    <source>
        <dbReference type="SAM" id="MobiDB-lite"/>
    </source>
</evidence>
<keyword evidence="3" id="KW-0964">Secreted</keyword>
<sequence>MAGAWRALVLVVGLAAVACVAQRSLSYEEIVNQALRFFNYGRRGQRLFGLLEAIPPPLTLNTTTTIPLNFRIKETVCFSIWFRRQPRGCAFRKGGEERNCTGNYFRLRHVRLLSVDCPQDSEREDEGERESEREGEGEGAETAVQVPRVRRSAGVPEEATPESDSSKLPPVVREQYERAKYDIIANILRNF</sequence>
<evidence type="ECO:0000256" key="4">
    <source>
        <dbReference type="ARBA" id="ARBA00022529"/>
    </source>
</evidence>
<evidence type="ECO:0000256" key="1">
    <source>
        <dbReference type="ARBA" id="ARBA00004613"/>
    </source>
</evidence>
<dbReference type="PANTHER" id="PTHR10206">
    <property type="entry name" value="CATHELICIDIN"/>
    <property type="match status" value="1"/>
</dbReference>
<gene>
    <name evidence="11" type="primary">LOC102538647</name>
</gene>
<dbReference type="GO" id="GO:0042742">
    <property type="term" value="P:defense response to bacterium"/>
    <property type="evidence" value="ECO:0007669"/>
    <property type="project" value="UniProtKB-KW"/>
</dbReference>
<dbReference type="AlphaFoldDB" id="A0A6J3B644"/>
<organism evidence="10 11">
    <name type="scientific">Vicugna pacos</name>
    <name type="common">Alpaca</name>
    <name type="synonym">Lama pacos</name>
    <dbReference type="NCBI Taxonomy" id="30538"/>
    <lineage>
        <taxon>Eukaryota</taxon>
        <taxon>Metazoa</taxon>
        <taxon>Chordata</taxon>
        <taxon>Craniata</taxon>
        <taxon>Vertebrata</taxon>
        <taxon>Euteleostomi</taxon>
        <taxon>Mammalia</taxon>
        <taxon>Eutheria</taxon>
        <taxon>Laurasiatheria</taxon>
        <taxon>Artiodactyla</taxon>
        <taxon>Tylopoda</taxon>
        <taxon>Camelidae</taxon>
        <taxon>Vicugna</taxon>
    </lineage>
</organism>
<dbReference type="Pfam" id="PF00666">
    <property type="entry name" value="Cathelicidins"/>
    <property type="match status" value="1"/>
</dbReference>
<evidence type="ECO:0000256" key="5">
    <source>
        <dbReference type="ARBA" id="ARBA00022729"/>
    </source>
</evidence>
<evidence type="ECO:0000256" key="6">
    <source>
        <dbReference type="ARBA" id="ARBA00023022"/>
    </source>
</evidence>
<dbReference type="KEGG" id="vpc:102538647"/>
<dbReference type="InParanoid" id="A0A6J3B644"/>
<evidence type="ECO:0000313" key="10">
    <source>
        <dbReference type="Proteomes" id="UP001652581"/>
    </source>
</evidence>
<keyword evidence="7" id="KW-1015">Disulfide bond</keyword>
<feature type="region of interest" description="Disordered" evidence="8">
    <location>
        <begin position="118"/>
        <end position="172"/>
    </location>
</feature>
<dbReference type="GO" id="GO:0005615">
    <property type="term" value="C:extracellular space"/>
    <property type="evidence" value="ECO:0007669"/>
    <property type="project" value="TreeGrafter"/>
</dbReference>
<comment type="similarity">
    <text evidence="2">Belongs to the cathelicidin family.</text>
</comment>
<dbReference type="FunCoup" id="A0A6J3B644">
    <property type="interactions" value="6"/>
</dbReference>
<dbReference type="GeneID" id="102538647"/>
<dbReference type="Gene3D" id="3.10.450.10">
    <property type="match status" value="1"/>
</dbReference>
<keyword evidence="4" id="KW-0929">Antimicrobial</keyword>
<dbReference type="InterPro" id="IPR046350">
    <property type="entry name" value="Cystatin_sf"/>
</dbReference>
<dbReference type="InterPro" id="IPR001894">
    <property type="entry name" value="Cathelicidin-like"/>
</dbReference>
<reference evidence="11" key="1">
    <citation type="submission" date="2025-08" db="UniProtKB">
        <authorList>
            <consortium name="RefSeq"/>
        </authorList>
    </citation>
    <scope>IDENTIFICATION</scope>
</reference>
<dbReference type="FunFam" id="3.10.450.10:FF:000003">
    <property type="entry name" value="Cathelicidin antimicrobial peptide"/>
    <property type="match status" value="1"/>
</dbReference>
<dbReference type="RefSeq" id="XP_031542515.1">
    <property type="nucleotide sequence ID" value="XM_031686655.2"/>
</dbReference>
<dbReference type="PANTHER" id="PTHR10206:SF4">
    <property type="entry name" value="NEUTROPHILIC GRANULE PROTEIN"/>
    <property type="match status" value="1"/>
</dbReference>
<evidence type="ECO:0000256" key="9">
    <source>
        <dbReference type="SAM" id="SignalP"/>
    </source>
</evidence>
<dbReference type="GO" id="GO:0004869">
    <property type="term" value="F:cysteine-type endopeptidase inhibitor activity"/>
    <property type="evidence" value="ECO:0007669"/>
    <property type="project" value="TreeGrafter"/>
</dbReference>
<feature type="signal peptide" evidence="9">
    <location>
        <begin position="1"/>
        <end position="21"/>
    </location>
</feature>
<protein>
    <submittedName>
        <fullName evidence="11">15 kDa protein B-like</fullName>
    </submittedName>
</protein>
<comment type="subcellular location">
    <subcellularLocation>
        <location evidence="1">Secreted</location>
    </subcellularLocation>
</comment>